<comment type="function">
    <text evidence="1">Core component of nucleosome. Nucleosomes wrap and compact DNA into chromatin, limiting DNA accessibility to the cellular machineries which require DNA as a template. Histones thereby play a central role in transcription regulation, DNA repair, DNA replication and chromosomal stability. DNA accessibility is regulated via a complex set of post-translational modifications of histones, also called histone code, and nucleosome remodeling.</text>
</comment>
<dbReference type="PANTHER" id="PTHR23430">
    <property type="entry name" value="HISTONE H2A"/>
    <property type="match status" value="1"/>
</dbReference>
<evidence type="ECO:0000313" key="13">
    <source>
        <dbReference type="EnsemblMetazoa" id="ADAC000018-PA"/>
    </source>
</evidence>
<dbReference type="InterPro" id="IPR007125">
    <property type="entry name" value="H2A/H2B/H3"/>
</dbReference>
<evidence type="ECO:0000256" key="2">
    <source>
        <dbReference type="ARBA" id="ARBA00004123"/>
    </source>
</evidence>
<dbReference type="AlphaFoldDB" id="W5JWQ3"/>
<name>W5JWQ3_ANODA</name>
<dbReference type="GO" id="GO:0005634">
    <property type="term" value="C:nucleus"/>
    <property type="evidence" value="ECO:0007669"/>
    <property type="project" value="UniProtKB-SubCell"/>
</dbReference>
<reference evidence="12" key="3">
    <citation type="journal article" date="2013" name="Nucleic Acids Res.">
        <title>The genome of Anopheles darlingi, the main neotropical malaria vector.</title>
        <authorList>
            <person name="Marinotti O."/>
            <person name="Cerqueira G.C."/>
            <person name="de Almeida L.G."/>
            <person name="Ferro M.I."/>
            <person name="Loreto E.L."/>
            <person name="Zaha A."/>
            <person name="Teixeira S.M."/>
            <person name="Wespiser A.R."/>
            <person name="Almeida E Silva A."/>
            <person name="Schlindwein A.D."/>
            <person name="Pacheco A.C."/>
            <person name="Silva A.L."/>
            <person name="Graveley B.R."/>
            <person name="Walenz B.P."/>
            <person name="Lima Bde A."/>
            <person name="Ribeiro C.A."/>
            <person name="Nunes-Silva C.G."/>
            <person name="de Carvalho C.R."/>
            <person name="Soares C.M."/>
            <person name="de Menezes C.B."/>
            <person name="Matiolli C."/>
            <person name="Caffrey D."/>
            <person name="Araujo D.A."/>
            <person name="de Oliveira D.M."/>
            <person name="Golenbock D."/>
            <person name="Grisard E.C."/>
            <person name="Fantinatti-Garboggini F."/>
            <person name="de Carvalho F.M."/>
            <person name="Barcellos F.G."/>
            <person name="Prosdocimi F."/>
            <person name="May G."/>
            <person name="Azevedo Junior G.M."/>
            <person name="Guimaraes G.M."/>
            <person name="Goldman G.H."/>
            <person name="Padilha I.Q."/>
            <person name="Batista Jda S."/>
            <person name="Ferro J.A."/>
            <person name="Ribeiro J.M."/>
            <person name="Fietto J.L."/>
            <person name="Dabbas K.M."/>
            <person name="Cerdeira L."/>
            <person name="Agnez-Lima L.F."/>
            <person name="Brocchi M."/>
            <person name="de Carvalho M.O."/>
            <person name="Teixeira Mde M."/>
            <person name="Diniz Maia Mde M."/>
            <person name="Goldman M.H."/>
            <person name="Cruz Schneider M.P."/>
            <person name="Felipe M.S."/>
            <person name="Hungria M."/>
            <person name="Nicolas M.F."/>
            <person name="Pereira M."/>
            <person name="Montes M.A."/>
            <person name="Cantao M.E."/>
            <person name="Vincentz M."/>
            <person name="Rafael M.S."/>
            <person name="Silverman N."/>
            <person name="Stoco P.H."/>
            <person name="Souza R.C."/>
            <person name="Vicentini R."/>
            <person name="Gazzinelli R.T."/>
            <person name="Neves Rde O."/>
            <person name="Silva R."/>
            <person name="Astolfi-Filho S."/>
            <person name="Maciel T.E."/>
            <person name="Urmenyi T.P."/>
            <person name="Tadei W.P."/>
            <person name="Camargo E.P."/>
            <person name="de Vasconcelos A.T."/>
        </authorList>
    </citation>
    <scope>NUCLEOTIDE SEQUENCE</scope>
</reference>
<dbReference type="InterPro" id="IPR032454">
    <property type="entry name" value="Histone_H2A_C"/>
</dbReference>
<dbReference type="PRINTS" id="PR00620">
    <property type="entry name" value="HISTONEH2A"/>
</dbReference>
<dbReference type="GO" id="GO:0003677">
    <property type="term" value="F:DNA binding"/>
    <property type="evidence" value="ECO:0007669"/>
    <property type="project" value="UniProtKB-KW"/>
</dbReference>
<comment type="subcellular location">
    <subcellularLocation>
        <location evidence="3">Chromosome</location>
    </subcellularLocation>
    <subcellularLocation>
        <location evidence="2 9">Nucleus</location>
    </subcellularLocation>
</comment>
<evidence type="ECO:0000256" key="9">
    <source>
        <dbReference type="RuleBase" id="RU003767"/>
    </source>
</evidence>
<feature type="domain" description="Histone H2A C-terminal" evidence="11">
    <location>
        <begin position="81"/>
        <end position="114"/>
    </location>
</feature>
<dbReference type="GO" id="GO:0030527">
    <property type="term" value="F:structural constituent of chromatin"/>
    <property type="evidence" value="ECO:0007669"/>
    <property type="project" value="InterPro"/>
</dbReference>
<evidence type="ECO:0000259" key="10">
    <source>
        <dbReference type="Pfam" id="PF00125"/>
    </source>
</evidence>
<dbReference type="SMART" id="SM00414">
    <property type="entry name" value="H2A"/>
    <property type="match status" value="1"/>
</dbReference>
<dbReference type="OMA" id="YAPRIGC"/>
<dbReference type="OrthoDB" id="9419637at2759"/>
<dbReference type="Pfam" id="PF00125">
    <property type="entry name" value="Histone"/>
    <property type="match status" value="1"/>
</dbReference>
<dbReference type="CDD" id="cd00074">
    <property type="entry name" value="HFD_H2A"/>
    <property type="match status" value="1"/>
</dbReference>
<reference evidence="12" key="2">
    <citation type="submission" date="2010-05" db="EMBL/GenBank/DDBJ databases">
        <authorList>
            <person name="Almeida L.G."/>
            <person name="Nicolas M.F."/>
            <person name="Souza R.C."/>
            <person name="Vasconcelos A.T.R."/>
        </authorList>
    </citation>
    <scope>NUCLEOTIDE SEQUENCE</scope>
</reference>
<evidence type="ECO:0000256" key="1">
    <source>
        <dbReference type="ARBA" id="ARBA00002001"/>
    </source>
</evidence>
<comment type="subunit">
    <text evidence="9">The nucleosome is a histone octamer containing two molecules each of H2A, H2B, H3 and H4 assembled in one H3-H4 heterotetramer and two H2A-H2B heterodimers. The octamer wraps approximately 147 bp of DNA.</text>
</comment>
<evidence type="ECO:0000256" key="8">
    <source>
        <dbReference type="ARBA" id="ARBA00023269"/>
    </source>
</evidence>
<dbReference type="VEuPathDB" id="VectorBase:ADAC000018"/>
<gene>
    <name evidence="12" type="ORF">AND_000018</name>
</gene>
<evidence type="ECO:0000313" key="14">
    <source>
        <dbReference type="Proteomes" id="UP000000673"/>
    </source>
</evidence>
<dbReference type="InterPro" id="IPR009072">
    <property type="entry name" value="Histone-fold"/>
</dbReference>
<organism evidence="12">
    <name type="scientific">Anopheles darlingi</name>
    <name type="common">Mosquito</name>
    <dbReference type="NCBI Taxonomy" id="43151"/>
    <lineage>
        <taxon>Eukaryota</taxon>
        <taxon>Metazoa</taxon>
        <taxon>Ecdysozoa</taxon>
        <taxon>Arthropoda</taxon>
        <taxon>Hexapoda</taxon>
        <taxon>Insecta</taxon>
        <taxon>Pterygota</taxon>
        <taxon>Neoptera</taxon>
        <taxon>Endopterygota</taxon>
        <taxon>Diptera</taxon>
        <taxon>Nematocera</taxon>
        <taxon>Culicoidea</taxon>
        <taxon>Culicidae</taxon>
        <taxon>Anophelinae</taxon>
        <taxon>Anopheles</taxon>
    </lineage>
</organism>
<evidence type="ECO:0000256" key="4">
    <source>
        <dbReference type="ARBA" id="ARBA00010691"/>
    </source>
</evidence>
<proteinExistence type="inferred from homology"/>
<dbReference type="InterPro" id="IPR002119">
    <property type="entry name" value="Histone_H2A"/>
</dbReference>
<evidence type="ECO:0000256" key="6">
    <source>
        <dbReference type="ARBA" id="ARBA00022499"/>
    </source>
</evidence>
<accession>W5JWQ3</accession>
<dbReference type="EnsemblMetazoa" id="ADAC000018-RA">
    <property type="protein sequence ID" value="ADAC000018-PA"/>
    <property type="gene ID" value="ADAC000018"/>
</dbReference>
<dbReference type="Proteomes" id="UP000000673">
    <property type="component" value="Unassembled WGS sequence"/>
</dbReference>
<dbReference type="GO" id="GO:0046982">
    <property type="term" value="F:protein heterodimerization activity"/>
    <property type="evidence" value="ECO:0007669"/>
    <property type="project" value="InterPro"/>
</dbReference>
<keyword evidence="7 9" id="KW-0539">Nucleus</keyword>
<feature type="domain" description="Core Histone H2A/H2B/H3" evidence="10">
    <location>
        <begin position="3"/>
        <end position="78"/>
    </location>
</feature>
<keyword evidence="8 9" id="KW-0544">Nucleosome core</keyword>
<evidence type="ECO:0000256" key="7">
    <source>
        <dbReference type="ARBA" id="ARBA00023242"/>
    </source>
</evidence>
<dbReference type="VEuPathDB" id="VectorBase:ADAR2_011566"/>
<dbReference type="Gene3D" id="1.10.20.10">
    <property type="entry name" value="Histone, subunit A"/>
    <property type="match status" value="1"/>
</dbReference>
<sequence length="130" mass="14067">MSKNQTKSSRAGLTFSVGRTHSYMRKGNYAERIGAGSSVYLTAVLEYLVAEVAELAGNAARDNRKSRITPRHIQLAVRNDEELSVLMKDITFSEGGVIPNIHSMLLPRKTGAGSSTAQYAAASSAQSQEY</sequence>
<protein>
    <recommendedName>
        <fullName evidence="9">Histone H2A</fullName>
    </recommendedName>
</protein>
<evidence type="ECO:0000256" key="3">
    <source>
        <dbReference type="ARBA" id="ARBA00004286"/>
    </source>
</evidence>
<keyword evidence="5 9" id="KW-0158">Chromosome</keyword>
<keyword evidence="14" id="KW-1185">Reference proteome</keyword>
<dbReference type="GO" id="GO:0000786">
    <property type="term" value="C:nucleosome"/>
    <property type="evidence" value="ECO:0007669"/>
    <property type="project" value="UniProtKB-KW"/>
</dbReference>
<dbReference type="eggNOG" id="KOG1756">
    <property type="taxonomic scope" value="Eukaryota"/>
</dbReference>
<dbReference type="FunFam" id="1.10.20.10:FF:000103">
    <property type="entry name" value="Histone H2A type 1"/>
    <property type="match status" value="1"/>
</dbReference>
<keyword evidence="6" id="KW-1017">Isopeptide bond</keyword>
<reference evidence="13" key="4">
    <citation type="submission" date="2015-06" db="UniProtKB">
        <authorList>
            <consortium name="EnsemblMetazoa"/>
        </authorList>
    </citation>
    <scope>IDENTIFICATION</scope>
</reference>
<dbReference type="EMBL" id="ADMH02000001">
    <property type="protein sequence ID" value="ETN68148.1"/>
    <property type="molecule type" value="Genomic_DNA"/>
</dbReference>
<evidence type="ECO:0000259" key="11">
    <source>
        <dbReference type="Pfam" id="PF16211"/>
    </source>
</evidence>
<dbReference type="STRING" id="43151.W5JWQ3"/>
<dbReference type="Pfam" id="PF16211">
    <property type="entry name" value="Histone_H2A_C"/>
    <property type="match status" value="1"/>
</dbReference>
<reference evidence="12 14" key="1">
    <citation type="journal article" date="2010" name="BMC Genomics">
        <title>Combination of measures distinguishes pre-miRNAs from other stem-loops in the genome of the newly sequenced Anopheles darlingi.</title>
        <authorList>
            <person name="Mendes N.D."/>
            <person name="Freitas A.T."/>
            <person name="Vasconcelos A.T."/>
            <person name="Sagot M.F."/>
        </authorList>
    </citation>
    <scope>NUCLEOTIDE SEQUENCE</scope>
</reference>
<evidence type="ECO:0000313" key="12">
    <source>
        <dbReference type="EMBL" id="ETN68148.1"/>
    </source>
</evidence>
<evidence type="ECO:0000256" key="5">
    <source>
        <dbReference type="ARBA" id="ARBA00022454"/>
    </source>
</evidence>
<comment type="similarity">
    <text evidence="4 9">Belongs to the histone H2A family.</text>
</comment>
<dbReference type="SUPFAM" id="SSF47113">
    <property type="entry name" value="Histone-fold"/>
    <property type="match status" value="1"/>
</dbReference>
<dbReference type="HOGENOM" id="CLU_062828_3_1_1"/>
<keyword evidence="9" id="KW-0238">DNA-binding</keyword>